<evidence type="ECO:0008006" key="3">
    <source>
        <dbReference type="Google" id="ProtNLM"/>
    </source>
</evidence>
<organism evidence="1 2">
    <name type="scientific">Phlebiopsis gigantea (strain 11061_1 CR5-6)</name>
    <name type="common">White-rot fungus</name>
    <name type="synonym">Peniophora gigantea</name>
    <dbReference type="NCBI Taxonomy" id="745531"/>
    <lineage>
        <taxon>Eukaryota</taxon>
        <taxon>Fungi</taxon>
        <taxon>Dikarya</taxon>
        <taxon>Basidiomycota</taxon>
        <taxon>Agaricomycotina</taxon>
        <taxon>Agaricomycetes</taxon>
        <taxon>Polyporales</taxon>
        <taxon>Phanerochaetaceae</taxon>
        <taxon>Phlebiopsis</taxon>
    </lineage>
</organism>
<dbReference type="STRING" id="745531.A0A0C3PGN9"/>
<dbReference type="SUPFAM" id="SSF48264">
    <property type="entry name" value="Cytochrome P450"/>
    <property type="match status" value="1"/>
</dbReference>
<dbReference type="GO" id="GO:0005506">
    <property type="term" value="F:iron ion binding"/>
    <property type="evidence" value="ECO:0007669"/>
    <property type="project" value="InterPro"/>
</dbReference>
<dbReference type="HOGENOM" id="CLU_2339236_0_0_1"/>
<dbReference type="GO" id="GO:0004497">
    <property type="term" value="F:monooxygenase activity"/>
    <property type="evidence" value="ECO:0007669"/>
    <property type="project" value="InterPro"/>
</dbReference>
<feature type="non-terminal residue" evidence="1">
    <location>
        <position position="1"/>
    </location>
</feature>
<gene>
    <name evidence="1" type="ORF">PHLGIDRAFT_120295</name>
</gene>
<dbReference type="Gene3D" id="1.10.630.10">
    <property type="entry name" value="Cytochrome P450"/>
    <property type="match status" value="1"/>
</dbReference>
<dbReference type="EMBL" id="KN840558">
    <property type="protein sequence ID" value="KIP04938.1"/>
    <property type="molecule type" value="Genomic_DNA"/>
</dbReference>
<sequence>PADFPDPLRVDPRRPTDRYQLQSAGFHECLGLRMSEHTLPEVLKAVFRLPRLRRAPGPAGRLAGFTLPVNGTENPVYLDDAGNLTYWPGSMILVYDDE</sequence>
<protein>
    <recommendedName>
        <fullName evidence="3">Cytochrome P450</fullName>
    </recommendedName>
</protein>
<reference evidence="1 2" key="1">
    <citation type="journal article" date="2014" name="PLoS Genet.">
        <title>Analysis of the Phlebiopsis gigantea genome, transcriptome and secretome provides insight into its pioneer colonization strategies of wood.</title>
        <authorList>
            <person name="Hori C."/>
            <person name="Ishida T."/>
            <person name="Igarashi K."/>
            <person name="Samejima M."/>
            <person name="Suzuki H."/>
            <person name="Master E."/>
            <person name="Ferreira P."/>
            <person name="Ruiz-Duenas F.J."/>
            <person name="Held B."/>
            <person name="Canessa P."/>
            <person name="Larrondo L.F."/>
            <person name="Schmoll M."/>
            <person name="Druzhinina I.S."/>
            <person name="Kubicek C.P."/>
            <person name="Gaskell J.A."/>
            <person name="Kersten P."/>
            <person name="St John F."/>
            <person name="Glasner J."/>
            <person name="Sabat G."/>
            <person name="Splinter BonDurant S."/>
            <person name="Syed K."/>
            <person name="Yadav J."/>
            <person name="Mgbeahuruike A.C."/>
            <person name="Kovalchuk A."/>
            <person name="Asiegbu F.O."/>
            <person name="Lackner G."/>
            <person name="Hoffmeister D."/>
            <person name="Rencoret J."/>
            <person name="Gutierrez A."/>
            <person name="Sun H."/>
            <person name="Lindquist E."/>
            <person name="Barry K."/>
            <person name="Riley R."/>
            <person name="Grigoriev I.V."/>
            <person name="Henrissat B."/>
            <person name="Kues U."/>
            <person name="Berka R.M."/>
            <person name="Martinez A.T."/>
            <person name="Covert S.F."/>
            <person name="Blanchette R.A."/>
            <person name="Cullen D."/>
        </authorList>
    </citation>
    <scope>NUCLEOTIDE SEQUENCE [LARGE SCALE GENOMIC DNA]</scope>
    <source>
        <strain evidence="1 2">11061_1 CR5-6</strain>
    </source>
</reference>
<dbReference type="InterPro" id="IPR036396">
    <property type="entry name" value="Cyt_P450_sf"/>
</dbReference>
<dbReference type="GO" id="GO:0020037">
    <property type="term" value="F:heme binding"/>
    <property type="evidence" value="ECO:0007669"/>
    <property type="project" value="InterPro"/>
</dbReference>
<dbReference type="OrthoDB" id="3252677at2759"/>
<evidence type="ECO:0000313" key="2">
    <source>
        <dbReference type="Proteomes" id="UP000053257"/>
    </source>
</evidence>
<accession>A0A0C3PGN9</accession>
<dbReference type="Proteomes" id="UP000053257">
    <property type="component" value="Unassembled WGS sequence"/>
</dbReference>
<dbReference type="GO" id="GO:0016705">
    <property type="term" value="F:oxidoreductase activity, acting on paired donors, with incorporation or reduction of molecular oxygen"/>
    <property type="evidence" value="ECO:0007669"/>
    <property type="project" value="InterPro"/>
</dbReference>
<evidence type="ECO:0000313" key="1">
    <source>
        <dbReference type="EMBL" id="KIP04938.1"/>
    </source>
</evidence>
<keyword evidence="2" id="KW-1185">Reference proteome</keyword>
<name>A0A0C3PGN9_PHLG1</name>
<dbReference type="AlphaFoldDB" id="A0A0C3PGN9"/>
<proteinExistence type="predicted"/>